<comment type="similarity">
    <text evidence="7">Belongs to the small GTPase superfamily. RasD family.</text>
</comment>
<keyword evidence="5" id="KW-0472">Membrane</keyword>
<dbReference type="InterPro" id="IPR005225">
    <property type="entry name" value="Small_GTP-bd"/>
</dbReference>
<keyword evidence="4" id="KW-0547">Nucleotide-binding</keyword>
<evidence type="ECO:0000256" key="2">
    <source>
        <dbReference type="ARBA" id="ARBA00022475"/>
    </source>
</evidence>
<keyword evidence="4" id="KW-0342">GTP-binding</keyword>
<dbReference type="PROSITE" id="PS51421">
    <property type="entry name" value="RAS"/>
    <property type="match status" value="1"/>
</dbReference>
<name>A0A8B8EJ25_CRAVI</name>
<keyword evidence="3" id="KW-0488">Methylation</keyword>
<evidence type="ECO:0000256" key="5">
    <source>
        <dbReference type="ARBA" id="ARBA00023136"/>
    </source>
</evidence>
<dbReference type="SMART" id="SM00173">
    <property type="entry name" value="RAS"/>
    <property type="match status" value="1"/>
</dbReference>
<dbReference type="PROSITE" id="PS51419">
    <property type="entry name" value="RAB"/>
    <property type="match status" value="1"/>
</dbReference>
<evidence type="ECO:0000256" key="4">
    <source>
        <dbReference type="ARBA" id="ARBA00023134"/>
    </source>
</evidence>
<dbReference type="Gene3D" id="3.40.50.300">
    <property type="entry name" value="P-loop containing nucleotide triphosphate hydrolases"/>
    <property type="match status" value="1"/>
</dbReference>
<evidence type="ECO:0000313" key="8">
    <source>
        <dbReference type="Proteomes" id="UP000694844"/>
    </source>
</evidence>
<accession>A0A8B8EJ25</accession>
<dbReference type="SMART" id="SM00175">
    <property type="entry name" value="RAB"/>
    <property type="match status" value="1"/>
</dbReference>
<dbReference type="KEGG" id="cvn:111134584"/>
<sequence length="211" mass="24018">MKVLKVVVLGADKVGKSSLLEKFLLPKNPVPPNLNSTLSKDIYNVNSKTVPFPDGVHRRVDFIDTSDLCEFPAMKRVYIQSGDAFVVVYAIDDPRSYEIAKALCEEIYNIKGRYFASIVLVGNKIDRRSGRRVSTEDVMNEMEETGLYSETSVKLSVNIKCPFIILFENYLQNMRANGHDIKSRRCTKSKSVCSQLQFQTDKPFRSRLYTV</sequence>
<protein>
    <submittedName>
        <fullName evidence="9">GTP-binding protein Rit2-like</fullName>
    </submittedName>
</protein>
<dbReference type="SUPFAM" id="SSF52540">
    <property type="entry name" value="P-loop containing nucleoside triphosphate hydrolases"/>
    <property type="match status" value="1"/>
</dbReference>
<gene>
    <name evidence="9" type="primary">LOC111134584</name>
</gene>
<proteinExistence type="inferred from homology"/>
<dbReference type="Pfam" id="PF00071">
    <property type="entry name" value="Ras"/>
    <property type="match status" value="1"/>
</dbReference>
<evidence type="ECO:0000313" key="9">
    <source>
        <dbReference type="RefSeq" id="XP_022339448.1"/>
    </source>
</evidence>
<keyword evidence="2" id="KW-1003">Cell membrane</keyword>
<dbReference type="RefSeq" id="XP_022339448.1">
    <property type="nucleotide sequence ID" value="XM_022483740.1"/>
</dbReference>
<dbReference type="GeneID" id="111134584"/>
<dbReference type="AlphaFoldDB" id="A0A8B8EJ25"/>
<reference evidence="9" key="1">
    <citation type="submission" date="2025-08" db="UniProtKB">
        <authorList>
            <consortium name="RefSeq"/>
        </authorList>
    </citation>
    <scope>IDENTIFICATION</scope>
    <source>
        <tissue evidence="9">Whole sample</tissue>
    </source>
</reference>
<dbReference type="PRINTS" id="PR00449">
    <property type="entry name" value="RASTRNSFRMNG"/>
</dbReference>
<evidence type="ECO:0000256" key="3">
    <source>
        <dbReference type="ARBA" id="ARBA00022481"/>
    </source>
</evidence>
<dbReference type="GO" id="GO:0003924">
    <property type="term" value="F:GTPase activity"/>
    <property type="evidence" value="ECO:0007669"/>
    <property type="project" value="InterPro"/>
</dbReference>
<dbReference type="NCBIfam" id="TIGR00231">
    <property type="entry name" value="small_GTP"/>
    <property type="match status" value="1"/>
</dbReference>
<dbReference type="InterPro" id="IPR001806">
    <property type="entry name" value="Small_GTPase"/>
</dbReference>
<dbReference type="OrthoDB" id="10008297at2759"/>
<dbReference type="InterPro" id="IPR052236">
    <property type="entry name" value="Small_GTPase_RasD"/>
</dbReference>
<dbReference type="PANTHER" id="PTHR46149">
    <property type="entry name" value="MIP08469P"/>
    <property type="match status" value="1"/>
</dbReference>
<dbReference type="Proteomes" id="UP000694844">
    <property type="component" value="Chromosome 5"/>
</dbReference>
<keyword evidence="6" id="KW-0449">Lipoprotein</keyword>
<dbReference type="InterPro" id="IPR027417">
    <property type="entry name" value="P-loop_NTPase"/>
</dbReference>
<evidence type="ECO:0000256" key="6">
    <source>
        <dbReference type="ARBA" id="ARBA00023288"/>
    </source>
</evidence>
<dbReference type="GO" id="GO:0005525">
    <property type="term" value="F:GTP binding"/>
    <property type="evidence" value="ECO:0007669"/>
    <property type="project" value="UniProtKB-KW"/>
</dbReference>
<comment type="subcellular location">
    <subcellularLocation>
        <location evidence="1">Cell membrane</location>
        <topology evidence="1">Lipid-anchor</topology>
    </subcellularLocation>
</comment>
<dbReference type="GO" id="GO:0005886">
    <property type="term" value="C:plasma membrane"/>
    <property type="evidence" value="ECO:0007669"/>
    <property type="project" value="UniProtKB-SubCell"/>
</dbReference>
<evidence type="ECO:0000256" key="1">
    <source>
        <dbReference type="ARBA" id="ARBA00004193"/>
    </source>
</evidence>
<evidence type="ECO:0000256" key="7">
    <source>
        <dbReference type="ARBA" id="ARBA00038061"/>
    </source>
</evidence>
<organism evidence="8 9">
    <name type="scientific">Crassostrea virginica</name>
    <name type="common">Eastern oyster</name>
    <dbReference type="NCBI Taxonomy" id="6565"/>
    <lineage>
        <taxon>Eukaryota</taxon>
        <taxon>Metazoa</taxon>
        <taxon>Spiralia</taxon>
        <taxon>Lophotrochozoa</taxon>
        <taxon>Mollusca</taxon>
        <taxon>Bivalvia</taxon>
        <taxon>Autobranchia</taxon>
        <taxon>Pteriomorphia</taxon>
        <taxon>Ostreida</taxon>
        <taxon>Ostreoidea</taxon>
        <taxon>Ostreidae</taxon>
        <taxon>Crassostrea</taxon>
    </lineage>
</organism>
<keyword evidence="8" id="KW-1185">Reference proteome</keyword>
<dbReference type="PANTHER" id="PTHR46149:SF7">
    <property type="entry name" value="GTP-BINDING PROTEIN DI-RAS2"/>
    <property type="match status" value="1"/>
</dbReference>